<dbReference type="RefSeq" id="WP_117544188.1">
    <property type="nucleotide sequence ID" value="NZ_JBKUNB010000018.1"/>
</dbReference>
<dbReference type="InterPro" id="IPR009057">
    <property type="entry name" value="Homeodomain-like_sf"/>
</dbReference>
<dbReference type="GO" id="GO:0043565">
    <property type="term" value="F:sequence-specific DNA binding"/>
    <property type="evidence" value="ECO:0007669"/>
    <property type="project" value="InterPro"/>
</dbReference>
<dbReference type="PANTHER" id="PTHR43280:SF30">
    <property type="entry name" value="MMSAB OPERON REGULATORY PROTEIN"/>
    <property type="match status" value="1"/>
</dbReference>
<protein>
    <submittedName>
        <fullName evidence="5">AraC family transcriptional regulator</fullName>
    </submittedName>
</protein>
<dbReference type="EMBL" id="QVLV01000004">
    <property type="protein sequence ID" value="RGE62401.1"/>
    <property type="molecule type" value="Genomic_DNA"/>
</dbReference>
<evidence type="ECO:0000313" key="6">
    <source>
        <dbReference type="Proteomes" id="UP000260812"/>
    </source>
</evidence>
<reference evidence="5" key="1">
    <citation type="submission" date="2018-08" db="EMBL/GenBank/DDBJ databases">
        <title>A genome reference for cultivated species of the human gut microbiota.</title>
        <authorList>
            <person name="Zou Y."/>
            <person name="Xue W."/>
            <person name="Luo G."/>
        </authorList>
    </citation>
    <scope>NUCLEOTIDE SEQUENCE [LARGE SCALE GENOMIC DNA]</scope>
    <source>
        <strain evidence="5">TF05-5AC</strain>
    </source>
</reference>
<organism evidence="5 6">
    <name type="scientific">Eisenbergiella massiliensis</name>
    <dbReference type="NCBI Taxonomy" id="1720294"/>
    <lineage>
        <taxon>Bacteria</taxon>
        <taxon>Bacillati</taxon>
        <taxon>Bacillota</taxon>
        <taxon>Clostridia</taxon>
        <taxon>Lachnospirales</taxon>
        <taxon>Lachnospiraceae</taxon>
        <taxon>Eisenbergiella</taxon>
    </lineage>
</organism>
<name>A0A3E3I7G5_9FIRM</name>
<dbReference type="GeneID" id="97986682"/>
<dbReference type="Proteomes" id="UP000260812">
    <property type="component" value="Unassembled WGS sequence"/>
</dbReference>
<keyword evidence="3" id="KW-0804">Transcription</keyword>
<feature type="domain" description="HTH araC/xylS-type" evidence="4">
    <location>
        <begin position="169"/>
        <end position="267"/>
    </location>
</feature>
<dbReference type="AlphaFoldDB" id="A0A3E3I7G5"/>
<gene>
    <name evidence="5" type="ORF">DXC51_07260</name>
</gene>
<sequence>MQHRYDYLFSSAMNIYKYLNIELTQLRHVIVGKEWCCTPHDNVNRLYITLGGEGALITESGTLTLQPYHIYLIPAKLPFSSQCDTYLEKLYVHFRVFILPNQDLLSELDHILEIDSSREEIERLKEVLHSGDISAVLPFRLKLDQIILGAVQPFVEKYSDDLSIYLKFEKFFTYTTTHIYADLSIGDVCQNIGTTPRKLAYHYKKATGQSVKSYLNTILLNRIKFLLQTTDMSVRDISAELHFNNEFYCSRFFKNQVGISPREFRKTAI</sequence>
<dbReference type="SMART" id="SM00342">
    <property type="entry name" value="HTH_ARAC"/>
    <property type="match status" value="1"/>
</dbReference>
<evidence type="ECO:0000313" key="5">
    <source>
        <dbReference type="EMBL" id="RGE62401.1"/>
    </source>
</evidence>
<keyword evidence="1" id="KW-0805">Transcription regulation</keyword>
<dbReference type="PROSITE" id="PS01124">
    <property type="entry name" value="HTH_ARAC_FAMILY_2"/>
    <property type="match status" value="1"/>
</dbReference>
<dbReference type="SUPFAM" id="SSF46689">
    <property type="entry name" value="Homeodomain-like"/>
    <property type="match status" value="1"/>
</dbReference>
<dbReference type="PANTHER" id="PTHR43280">
    <property type="entry name" value="ARAC-FAMILY TRANSCRIPTIONAL REGULATOR"/>
    <property type="match status" value="1"/>
</dbReference>
<keyword evidence="2" id="KW-0238">DNA-binding</keyword>
<evidence type="ECO:0000256" key="3">
    <source>
        <dbReference type="ARBA" id="ARBA00023163"/>
    </source>
</evidence>
<dbReference type="GO" id="GO:0003700">
    <property type="term" value="F:DNA-binding transcription factor activity"/>
    <property type="evidence" value="ECO:0007669"/>
    <property type="project" value="InterPro"/>
</dbReference>
<keyword evidence="6" id="KW-1185">Reference proteome</keyword>
<proteinExistence type="predicted"/>
<dbReference type="InterPro" id="IPR018060">
    <property type="entry name" value="HTH_AraC"/>
</dbReference>
<evidence type="ECO:0000256" key="1">
    <source>
        <dbReference type="ARBA" id="ARBA00023015"/>
    </source>
</evidence>
<accession>A0A3E3I7G5</accession>
<dbReference type="Pfam" id="PF12833">
    <property type="entry name" value="HTH_18"/>
    <property type="match status" value="1"/>
</dbReference>
<evidence type="ECO:0000256" key="2">
    <source>
        <dbReference type="ARBA" id="ARBA00023125"/>
    </source>
</evidence>
<evidence type="ECO:0000259" key="4">
    <source>
        <dbReference type="PROSITE" id="PS01124"/>
    </source>
</evidence>
<comment type="caution">
    <text evidence="5">The sequence shown here is derived from an EMBL/GenBank/DDBJ whole genome shotgun (WGS) entry which is preliminary data.</text>
</comment>
<dbReference type="Gene3D" id="1.10.10.60">
    <property type="entry name" value="Homeodomain-like"/>
    <property type="match status" value="1"/>
</dbReference>